<organism evidence="2">
    <name type="scientific">uncultured Chthoniobacterales bacterium</name>
    <dbReference type="NCBI Taxonomy" id="1836801"/>
    <lineage>
        <taxon>Bacteria</taxon>
        <taxon>Pseudomonadati</taxon>
        <taxon>Verrucomicrobiota</taxon>
        <taxon>Spartobacteria</taxon>
        <taxon>Chthoniobacterales</taxon>
        <taxon>environmental samples</taxon>
    </lineage>
</organism>
<keyword evidence="1" id="KW-0812">Transmembrane</keyword>
<dbReference type="EMBL" id="CADCTA010000111">
    <property type="protein sequence ID" value="CAA9267425.1"/>
    <property type="molecule type" value="Genomic_DNA"/>
</dbReference>
<accession>A0A6J4J5B6</accession>
<evidence type="ECO:0000256" key="1">
    <source>
        <dbReference type="SAM" id="Phobius"/>
    </source>
</evidence>
<keyword evidence="1" id="KW-1133">Transmembrane helix</keyword>
<dbReference type="AlphaFoldDB" id="A0A6J4J5B6"/>
<name>A0A6J4J5B6_9BACT</name>
<keyword evidence="1" id="KW-0472">Membrane</keyword>
<evidence type="ECO:0000313" key="2">
    <source>
        <dbReference type="EMBL" id="CAA9267425.1"/>
    </source>
</evidence>
<sequence length="128" mass="13836">MFFYGSLLLLVLQVQGIFTTGYDQLPLLLKRIYVGALVFVAAATVLDLTATFLRNAQSARARYLAWDLRPSPHGSSALLVIAMSADVFVAATVILHSATSAFLLVAATWVLLAGIITMVIGRLRRDPS</sequence>
<feature type="transmembrane region" description="Helical" evidence="1">
    <location>
        <begin position="32"/>
        <end position="53"/>
    </location>
</feature>
<gene>
    <name evidence="2" type="ORF">AVDCRST_MAG42-3063</name>
</gene>
<feature type="transmembrane region" description="Helical" evidence="1">
    <location>
        <begin position="101"/>
        <end position="121"/>
    </location>
</feature>
<proteinExistence type="predicted"/>
<protein>
    <submittedName>
        <fullName evidence="2">Uncharacterized protein</fullName>
    </submittedName>
</protein>
<reference evidence="2" key="1">
    <citation type="submission" date="2020-02" db="EMBL/GenBank/DDBJ databases">
        <authorList>
            <person name="Meier V. D."/>
        </authorList>
    </citation>
    <scope>NUCLEOTIDE SEQUENCE</scope>
    <source>
        <strain evidence="2">AVDCRST_MAG42</strain>
    </source>
</reference>
<feature type="transmembrane region" description="Helical" evidence="1">
    <location>
        <begin position="74"/>
        <end position="95"/>
    </location>
</feature>